<keyword evidence="2" id="KW-1185">Reference proteome</keyword>
<accession>A0A1Y2IVX0</accession>
<gene>
    <name evidence="1" type="ORF">PYCCODRAFT_1222218</name>
</gene>
<reference evidence="1 2" key="1">
    <citation type="journal article" date="2015" name="Biotechnol. Biofuels">
        <title>Enhanced degradation of softwood versus hardwood by the white-rot fungus Pycnoporus coccineus.</title>
        <authorList>
            <person name="Couturier M."/>
            <person name="Navarro D."/>
            <person name="Chevret D."/>
            <person name="Henrissat B."/>
            <person name="Piumi F."/>
            <person name="Ruiz-Duenas F.J."/>
            <person name="Martinez A.T."/>
            <person name="Grigoriev I.V."/>
            <person name="Riley R."/>
            <person name="Lipzen A."/>
            <person name="Berrin J.G."/>
            <person name="Master E.R."/>
            <person name="Rosso M.N."/>
        </authorList>
    </citation>
    <scope>NUCLEOTIDE SEQUENCE [LARGE SCALE GENOMIC DNA]</scope>
    <source>
        <strain evidence="1 2">BRFM310</strain>
    </source>
</reference>
<dbReference type="AlphaFoldDB" id="A0A1Y2IVX0"/>
<evidence type="ECO:0000313" key="1">
    <source>
        <dbReference type="EMBL" id="OSD05289.1"/>
    </source>
</evidence>
<name>A0A1Y2IVX0_TRAC3</name>
<protein>
    <submittedName>
        <fullName evidence="1">Uncharacterized protein</fullName>
    </submittedName>
</protein>
<sequence>MLRMRTVYVVVSSIKYSCLCARYVRIVPRRSSWAHDARTTVCRFPRRVVVPFFFLRLRLRTVQTCFGQYVSRDAITAILCCLASLHAFPESNTPEERRSCERTALLYVAACGPLRMGGRLAAVIVHTRTSTRACVGPSWARGSPGYRMRTWSGGPRTRLHSNLTCERSLSSNVL</sequence>
<dbReference type="Proteomes" id="UP000193067">
    <property type="component" value="Unassembled WGS sequence"/>
</dbReference>
<dbReference type="EMBL" id="KZ084093">
    <property type="protein sequence ID" value="OSD05289.1"/>
    <property type="molecule type" value="Genomic_DNA"/>
</dbReference>
<evidence type="ECO:0000313" key="2">
    <source>
        <dbReference type="Proteomes" id="UP000193067"/>
    </source>
</evidence>
<organism evidence="1 2">
    <name type="scientific">Trametes coccinea (strain BRFM310)</name>
    <name type="common">Pycnoporus coccineus</name>
    <dbReference type="NCBI Taxonomy" id="1353009"/>
    <lineage>
        <taxon>Eukaryota</taxon>
        <taxon>Fungi</taxon>
        <taxon>Dikarya</taxon>
        <taxon>Basidiomycota</taxon>
        <taxon>Agaricomycotina</taxon>
        <taxon>Agaricomycetes</taxon>
        <taxon>Polyporales</taxon>
        <taxon>Polyporaceae</taxon>
        <taxon>Trametes</taxon>
    </lineage>
</organism>
<proteinExistence type="predicted"/>